<dbReference type="GO" id="GO:0006352">
    <property type="term" value="P:DNA-templated transcription initiation"/>
    <property type="evidence" value="ECO:0007669"/>
    <property type="project" value="InterPro"/>
</dbReference>
<dbReference type="SUPFAM" id="SSF88659">
    <property type="entry name" value="Sigma3 and sigma4 domains of RNA polymerase sigma factors"/>
    <property type="match status" value="1"/>
</dbReference>
<evidence type="ECO:0000259" key="6">
    <source>
        <dbReference type="Pfam" id="PF08281"/>
    </source>
</evidence>
<organism evidence="7 8">
    <name type="scientific">Tumebacillus permanentifrigoris</name>
    <dbReference type="NCBI Taxonomy" id="378543"/>
    <lineage>
        <taxon>Bacteria</taxon>
        <taxon>Bacillati</taxon>
        <taxon>Bacillota</taxon>
        <taxon>Bacilli</taxon>
        <taxon>Bacillales</taxon>
        <taxon>Alicyclobacillaceae</taxon>
        <taxon>Tumebacillus</taxon>
    </lineage>
</organism>
<protein>
    <submittedName>
        <fullName evidence="7">RNA polymerase sigma factor (Sigma-70 family)</fullName>
    </submittedName>
</protein>
<keyword evidence="1" id="KW-0805">Transcription regulation</keyword>
<dbReference type="SUPFAM" id="SSF88946">
    <property type="entry name" value="Sigma2 domain of RNA polymerase sigma factors"/>
    <property type="match status" value="1"/>
</dbReference>
<dbReference type="EMBL" id="QGGL01000001">
    <property type="protein sequence ID" value="PWK16238.1"/>
    <property type="molecule type" value="Genomic_DNA"/>
</dbReference>
<evidence type="ECO:0000259" key="5">
    <source>
        <dbReference type="Pfam" id="PF04542"/>
    </source>
</evidence>
<evidence type="ECO:0000256" key="4">
    <source>
        <dbReference type="ARBA" id="ARBA00023163"/>
    </source>
</evidence>
<dbReference type="InterPro" id="IPR036388">
    <property type="entry name" value="WH-like_DNA-bd_sf"/>
</dbReference>
<keyword evidence="3" id="KW-0238">DNA-binding</keyword>
<dbReference type="Pfam" id="PF08281">
    <property type="entry name" value="Sigma70_r4_2"/>
    <property type="match status" value="1"/>
</dbReference>
<dbReference type="OrthoDB" id="2375738at2"/>
<name>A0A316DF75_9BACL</name>
<dbReference type="Pfam" id="PF04542">
    <property type="entry name" value="Sigma70_r2"/>
    <property type="match status" value="1"/>
</dbReference>
<dbReference type="Proteomes" id="UP000245634">
    <property type="component" value="Unassembled WGS sequence"/>
</dbReference>
<feature type="domain" description="RNA polymerase sigma factor 70 region 4 type 2" evidence="6">
    <location>
        <begin position="130"/>
        <end position="181"/>
    </location>
</feature>
<feature type="domain" description="RNA polymerase sigma-70 region 2" evidence="5">
    <location>
        <begin position="27"/>
        <end position="92"/>
    </location>
</feature>
<reference evidence="7 8" key="1">
    <citation type="submission" date="2018-05" db="EMBL/GenBank/DDBJ databases">
        <title>Genomic Encyclopedia of Type Strains, Phase IV (KMG-IV): sequencing the most valuable type-strain genomes for metagenomic binning, comparative biology and taxonomic classification.</title>
        <authorList>
            <person name="Goeker M."/>
        </authorList>
    </citation>
    <scope>NUCLEOTIDE SEQUENCE [LARGE SCALE GENOMIC DNA]</scope>
    <source>
        <strain evidence="7 8">DSM 18773</strain>
    </source>
</reference>
<sequence>MSDHWTPVVQKAQAQDSAALLELLHEFDNLIQAAARHFQVPHNERSDLLQESYLGFLKAVYTFDPARGHPFAAHAKTQTRAAVWQFLRVKNRTTSREIVYSAGDSESSEGESPLELTVDPQAEDNFSELEWRELLASLSERQALAVQRLVIDGYSMTELARLEGVHPDTVNTWKQRAFAKIKAELKKRPGRY</sequence>
<dbReference type="RefSeq" id="WP_109685161.1">
    <property type="nucleotide sequence ID" value="NZ_QGGL01000001.1"/>
</dbReference>
<keyword evidence="2" id="KW-0731">Sigma factor</keyword>
<dbReference type="InterPro" id="IPR013324">
    <property type="entry name" value="RNA_pol_sigma_r3/r4-like"/>
</dbReference>
<dbReference type="InterPro" id="IPR013325">
    <property type="entry name" value="RNA_pol_sigma_r2"/>
</dbReference>
<dbReference type="AlphaFoldDB" id="A0A316DF75"/>
<dbReference type="GO" id="GO:0003677">
    <property type="term" value="F:DNA binding"/>
    <property type="evidence" value="ECO:0007669"/>
    <property type="project" value="UniProtKB-KW"/>
</dbReference>
<evidence type="ECO:0000256" key="2">
    <source>
        <dbReference type="ARBA" id="ARBA00023082"/>
    </source>
</evidence>
<keyword evidence="8" id="KW-1185">Reference proteome</keyword>
<evidence type="ECO:0000256" key="1">
    <source>
        <dbReference type="ARBA" id="ARBA00023015"/>
    </source>
</evidence>
<comment type="caution">
    <text evidence="7">The sequence shown here is derived from an EMBL/GenBank/DDBJ whole genome shotgun (WGS) entry which is preliminary data.</text>
</comment>
<dbReference type="InterPro" id="IPR014284">
    <property type="entry name" value="RNA_pol_sigma-70_dom"/>
</dbReference>
<evidence type="ECO:0000313" key="8">
    <source>
        <dbReference type="Proteomes" id="UP000245634"/>
    </source>
</evidence>
<dbReference type="PANTHER" id="PTHR30385">
    <property type="entry name" value="SIGMA FACTOR F FLAGELLAR"/>
    <property type="match status" value="1"/>
</dbReference>
<evidence type="ECO:0000313" key="7">
    <source>
        <dbReference type="EMBL" id="PWK16238.1"/>
    </source>
</evidence>
<accession>A0A316DF75</accession>
<dbReference type="Gene3D" id="1.10.10.10">
    <property type="entry name" value="Winged helix-like DNA-binding domain superfamily/Winged helix DNA-binding domain"/>
    <property type="match status" value="1"/>
</dbReference>
<gene>
    <name evidence="7" type="ORF">C7459_101101</name>
</gene>
<dbReference type="InterPro" id="IPR007627">
    <property type="entry name" value="RNA_pol_sigma70_r2"/>
</dbReference>
<evidence type="ECO:0000256" key="3">
    <source>
        <dbReference type="ARBA" id="ARBA00023125"/>
    </source>
</evidence>
<keyword evidence="4" id="KW-0804">Transcription</keyword>
<dbReference type="Gene3D" id="1.10.1740.10">
    <property type="match status" value="1"/>
</dbReference>
<dbReference type="InterPro" id="IPR013249">
    <property type="entry name" value="RNA_pol_sigma70_r4_t2"/>
</dbReference>
<proteinExistence type="predicted"/>
<dbReference type="NCBIfam" id="TIGR02937">
    <property type="entry name" value="sigma70-ECF"/>
    <property type="match status" value="1"/>
</dbReference>
<dbReference type="GO" id="GO:0016987">
    <property type="term" value="F:sigma factor activity"/>
    <property type="evidence" value="ECO:0007669"/>
    <property type="project" value="UniProtKB-KW"/>
</dbReference>